<dbReference type="AlphaFoldDB" id="A0A193BT24"/>
<dbReference type="GO" id="GO:0051537">
    <property type="term" value="F:2 iron, 2 sulfur cluster binding"/>
    <property type="evidence" value="ECO:0007669"/>
    <property type="project" value="UniProtKB-KW"/>
</dbReference>
<dbReference type="GO" id="GO:0016705">
    <property type="term" value="F:oxidoreductase activity, acting on paired donors, with incorporation or reduction of molecular oxygen"/>
    <property type="evidence" value="ECO:0007669"/>
    <property type="project" value="UniProtKB-ARBA"/>
</dbReference>
<evidence type="ECO:0000256" key="4">
    <source>
        <dbReference type="ARBA" id="ARBA00023014"/>
    </source>
</evidence>
<keyword evidence="3" id="KW-0408">Iron</keyword>
<dbReference type="CDD" id="cd03528">
    <property type="entry name" value="Rieske_RO_ferredoxin"/>
    <property type="match status" value="1"/>
</dbReference>
<dbReference type="NCBIfam" id="NF007422">
    <property type="entry name" value="PRK09965.1"/>
    <property type="match status" value="1"/>
</dbReference>
<dbReference type="InterPro" id="IPR017941">
    <property type="entry name" value="Rieske_2Fe-2S"/>
</dbReference>
<dbReference type="PANTHER" id="PTHR21496">
    <property type="entry name" value="FERREDOXIN-RELATED"/>
    <property type="match status" value="1"/>
</dbReference>
<dbReference type="GO" id="GO:0046872">
    <property type="term" value="F:metal ion binding"/>
    <property type="evidence" value="ECO:0007669"/>
    <property type="project" value="UniProtKB-KW"/>
</dbReference>
<dbReference type="RefSeq" id="WP_044852300.1">
    <property type="nucleotide sequence ID" value="NZ_CP016174.1"/>
</dbReference>
<dbReference type="GO" id="GO:0004497">
    <property type="term" value="F:monooxygenase activity"/>
    <property type="evidence" value="ECO:0007669"/>
    <property type="project" value="UniProtKB-ARBA"/>
</dbReference>
<dbReference type="KEGG" id="aori:SD37_06620"/>
<keyword evidence="4" id="KW-0411">Iron-sulfur</keyword>
<proteinExistence type="predicted"/>
<keyword evidence="2" id="KW-0479">Metal-binding</keyword>
<dbReference type="EMBL" id="CP016174">
    <property type="protein sequence ID" value="ANN15362.1"/>
    <property type="molecule type" value="Genomic_DNA"/>
</dbReference>
<name>A0A193BT24_AMYOR</name>
<dbReference type="Gene3D" id="2.102.10.10">
    <property type="entry name" value="Rieske [2Fe-2S] iron-sulphur domain"/>
    <property type="match status" value="1"/>
</dbReference>
<evidence type="ECO:0000259" key="5">
    <source>
        <dbReference type="PROSITE" id="PS51296"/>
    </source>
</evidence>
<dbReference type="SUPFAM" id="SSF50022">
    <property type="entry name" value="ISP domain"/>
    <property type="match status" value="1"/>
</dbReference>
<sequence>MIRACSVSELPEGEALRVEGPVPVSVFHAEGGYYALDDTCTHQDASLADGWIEGCFVECPLHAARFDLRTGVPACLPAKDAVRAYPVVVADGVIYVDTEARQEVA</sequence>
<dbReference type="Proteomes" id="UP000093695">
    <property type="component" value="Chromosome"/>
</dbReference>
<feature type="domain" description="Rieske" evidence="5">
    <location>
        <begin position="2"/>
        <end position="96"/>
    </location>
</feature>
<dbReference type="STRING" id="31958.SD37_06620"/>
<dbReference type="PANTHER" id="PTHR21496:SF23">
    <property type="entry name" value="3-PHENYLPROPIONATE_CINNAMIC ACID DIOXYGENASE FERREDOXIN SUBUNIT"/>
    <property type="match status" value="1"/>
</dbReference>
<evidence type="ECO:0000256" key="1">
    <source>
        <dbReference type="ARBA" id="ARBA00022714"/>
    </source>
</evidence>
<evidence type="ECO:0000313" key="7">
    <source>
        <dbReference type="Proteomes" id="UP000093695"/>
    </source>
</evidence>
<keyword evidence="7" id="KW-1185">Reference proteome</keyword>
<dbReference type="GO" id="GO:0051213">
    <property type="term" value="F:dioxygenase activity"/>
    <property type="evidence" value="ECO:0007669"/>
    <property type="project" value="UniProtKB-KW"/>
</dbReference>
<gene>
    <name evidence="6" type="ORF">SD37_06620</name>
</gene>
<keyword evidence="6" id="KW-0560">Oxidoreductase</keyword>
<protein>
    <submittedName>
        <fullName evidence="6">Bifunctional 3-phenylpropionate/cinnamic acid dioxygenase ferredoxin subunit</fullName>
    </submittedName>
</protein>
<dbReference type="InterPro" id="IPR036922">
    <property type="entry name" value="Rieske_2Fe-2S_sf"/>
</dbReference>
<evidence type="ECO:0000256" key="3">
    <source>
        <dbReference type="ARBA" id="ARBA00023004"/>
    </source>
</evidence>
<evidence type="ECO:0000313" key="6">
    <source>
        <dbReference type="EMBL" id="ANN15362.1"/>
    </source>
</evidence>
<accession>A0A193BT24</accession>
<reference evidence="6 7" key="1">
    <citation type="journal article" date="2015" name="Genome Announc.">
        <title>Draft Genome Sequence of Norvancomycin-Producing Strain Amycolatopsis orientalis CPCC200066.</title>
        <authorList>
            <person name="Lei X."/>
            <person name="Yuan F."/>
            <person name="Shi Y."/>
            <person name="Li X."/>
            <person name="Wang L."/>
            <person name="Hong B."/>
        </authorList>
    </citation>
    <scope>NUCLEOTIDE SEQUENCE [LARGE SCALE GENOMIC DNA]</scope>
    <source>
        <strain evidence="6 7">B-37</strain>
    </source>
</reference>
<evidence type="ECO:0000256" key="2">
    <source>
        <dbReference type="ARBA" id="ARBA00022723"/>
    </source>
</evidence>
<keyword evidence="1" id="KW-0001">2Fe-2S</keyword>
<dbReference type="PROSITE" id="PS51296">
    <property type="entry name" value="RIESKE"/>
    <property type="match status" value="1"/>
</dbReference>
<organism evidence="6 7">
    <name type="scientific">Amycolatopsis orientalis</name>
    <name type="common">Nocardia orientalis</name>
    <dbReference type="NCBI Taxonomy" id="31958"/>
    <lineage>
        <taxon>Bacteria</taxon>
        <taxon>Bacillati</taxon>
        <taxon>Actinomycetota</taxon>
        <taxon>Actinomycetes</taxon>
        <taxon>Pseudonocardiales</taxon>
        <taxon>Pseudonocardiaceae</taxon>
        <taxon>Amycolatopsis</taxon>
    </lineage>
</organism>
<dbReference type="Pfam" id="PF00355">
    <property type="entry name" value="Rieske"/>
    <property type="match status" value="1"/>
</dbReference>
<dbReference type="eggNOG" id="COG2146">
    <property type="taxonomic scope" value="Bacteria"/>
</dbReference>
<keyword evidence="6" id="KW-0223">Dioxygenase</keyword>